<dbReference type="PANTHER" id="PTHR16469:SF27">
    <property type="entry name" value="UBIQUITIN-ASSOCIATED AND SH3 DOMAIN-CONTAINING BA-RELATED"/>
    <property type="match status" value="1"/>
</dbReference>
<dbReference type="PANTHER" id="PTHR16469">
    <property type="entry name" value="UBIQUITIN-ASSOCIATED AND SH3 DOMAIN-CONTAINING BA-RELATED"/>
    <property type="match status" value="1"/>
</dbReference>
<evidence type="ECO:0000313" key="2">
    <source>
        <dbReference type="Proteomes" id="UP001162131"/>
    </source>
</evidence>
<name>A0AAU9JAZ9_9CILI</name>
<dbReference type="InterPro" id="IPR013078">
    <property type="entry name" value="His_Pase_superF_clade-1"/>
</dbReference>
<reference evidence="1" key="1">
    <citation type="submission" date="2021-09" db="EMBL/GenBank/DDBJ databases">
        <authorList>
            <consortium name="AG Swart"/>
            <person name="Singh M."/>
            <person name="Singh A."/>
            <person name="Seah K."/>
            <person name="Emmerich C."/>
        </authorList>
    </citation>
    <scope>NUCLEOTIDE SEQUENCE</scope>
    <source>
        <strain evidence="1">ATCC30299</strain>
    </source>
</reference>
<dbReference type="Proteomes" id="UP001162131">
    <property type="component" value="Unassembled WGS sequence"/>
</dbReference>
<sequence length="226" mass="25672">MEEGKRLIILLRHGERADEAPVPRRVEFSCDSDAPLTRIGLDQSELAAEAIIKLIPENCSIHLVSSPLIRCLETASKLATPLSLPIYIEEGFGECYQIPYWNYNPFDNLHLKNDPEMIQEKLGHITLIENSHIIRPKYTETEEESEARIGSVFPQYLKSITENVIIIVTHNLPLKIMTRIMGGDVSNFHSNYTLISAAYLKDDEFAIIKEFDVSHLPKSLQKPICL</sequence>
<dbReference type="InterPro" id="IPR029033">
    <property type="entry name" value="His_PPase_superfam"/>
</dbReference>
<keyword evidence="2" id="KW-1185">Reference proteome</keyword>
<proteinExistence type="predicted"/>
<evidence type="ECO:0000313" key="1">
    <source>
        <dbReference type="EMBL" id="CAG9325314.1"/>
    </source>
</evidence>
<dbReference type="InterPro" id="IPR051710">
    <property type="entry name" value="Phosphatase_SH3-domain"/>
</dbReference>
<accession>A0AAU9JAZ9</accession>
<dbReference type="SMART" id="SM00855">
    <property type="entry name" value="PGAM"/>
    <property type="match status" value="1"/>
</dbReference>
<dbReference type="CDD" id="cd07067">
    <property type="entry name" value="HP_PGM_like"/>
    <property type="match status" value="1"/>
</dbReference>
<dbReference type="EMBL" id="CAJZBQ010000038">
    <property type="protein sequence ID" value="CAG9325314.1"/>
    <property type="molecule type" value="Genomic_DNA"/>
</dbReference>
<dbReference type="SUPFAM" id="SSF53254">
    <property type="entry name" value="Phosphoglycerate mutase-like"/>
    <property type="match status" value="1"/>
</dbReference>
<organism evidence="1 2">
    <name type="scientific">Blepharisma stoltei</name>
    <dbReference type="NCBI Taxonomy" id="1481888"/>
    <lineage>
        <taxon>Eukaryota</taxon>
        <taxon>Sar</taxon>
        <taxon>Alveolata</taxon>
        <taxon>Ciliophora</taxon>
        <taxon>Postciliodesmatophora</taxon>
        <taxon>Heterotrichea</taxon>
        <taxon>Heterotrichida</taxon>
        <taxon>Blepharismidae</taxon>
        <taxon>Blepharisma</taxon>
    </lineage>
</organism>
<dbReference type="Gene3D" id="3.40.50.1240">
    <property type="entry name" value="Phosphoglycerate mutase-like"/>
    <property type="match status" value="1"/>
</dbReference>
<protein>
    <recommendedName>
        <fullName evidence="3">Phosphoglycerate mutase</fullName>
    </recommendedName>
</protein>
<dbReference type="Pfam" id="PF00300">
    <property type="entry name" value="His_Phos_1"/>
    <property type="match status" value="1"/>
</dbReference>
<evidence type="ECO:0008006" key="3">
    <source>
        <dbReference type="Google" id="ProtNLM"/>
    </source>
</evidence>
<gene>
    <name evidence="1" type="ORF">BSTOLATCC_MIC38577</name>
</gene>
<dbReference type="AlphaFoldDB" id="A0AAU9JAZ9"/>
<comment type="caution">
    <text evidence="1">The sequence shown here is derived from an EMBL/GenBank/DDBJ whole genome shotgun (WGS) entry which is preliminary data.</text>
</comment>